<name>A0A8T9BDH1_9HELO</name>
<dbReference type="OrthoDB" id="5125733at2759"/>
<reference evidence="2 3" key="1">
    <citation type="submission" date="2018-05" db="EMBL/GenBank/DDBJ databases">
        <title>Whole genome sequencing for identification of molecular markers to develop diagnostic detection tools for the regulated plant pathogen Lachnellula willkommii.</title>
        <authorList>
            <person name="Giroux E."/>
            <person name="Bilodeau G."/>
        </authorList>
    </citation>
    <scope>NUCLEOTIDE SEQUENCE [LARGE SCALE GENOMIC DNA]</scope>
    <source>
        <strain evidence="2 3">CBS 203.66</strain>
    </source>
</reference>
<evidence type="ECO:0000259" key="1">
    <source>
        <dbReference type="Pfam" id="PF06985"/>
    </source>
</evidence>
<dbReference type="EMBL" id="QGMF01000349">
    <property type="protein sequence ID" value="TVY16589.1"/>
    <property type="molecule type" value="Genomic_DNA"/>
</dbReference>
<dbReference type="Pfam" id="PF06985">
    <property type="entry name" value="HET"/>
    <property type="match status" value="1"/>
</dbReference>
<comment type="caution">
    <text evidence="2">The sequence shown here is derived from an EMBL/GenBank/DDBJ whole genome shotgun (WGS) entry which is preliminary data.</text>
</comment>
<keyword evidence="3" id="KW-1185">Reference proteome</keyword>
<sequence>MDSPAFKPHSCRHCADLGFYLSYDDVKRGEGPLDALGNFAFKEQTLRFPTYTVSNLLEAAGGGCSFAQVLLNGKEMIFNQLSQMEDTIVLSVTLVRLPGSAKIDTLNVGFSAANSFLCNCPGRGNHSHGKNDIFERTKISLLVYASSENPASKFILNRPVNVRVSSEDTFRLAHGWLKECHESHPDCRKPDPQYKPTRLIEIITAEDQDIVSATEFNKPKAYTALSYCWGGNQTFTATKETLSDLVHDIPLQKLPKTIEDAVITTHKLGIRFLWVDSLCIIQDDDEDKGREIPEMPKIYGNSSVTIIAARASHVGEGFLQDRDVTGIHAGSSEVPYRGPDDMLGSIVLCRELEKKDEPLDERAWTLQESLLSPRILEYGTYKVSWICPTATHDDGWKEEKARSKRDKVLDKIISSRAETAKLKIKRGKVSGSWRSIIASYTSRSLTIPADRMRAISGVAERYGTAFNYQYIAGLWTSDLPGSLLWKIRRTLDDPPYYQPQPRPKTYGYPSWSWVSVPGPVSIPEIDDKISEARLKITKYSCRFVSVVNSEYGDIDLGELTVSCRLLPATYKIPALNSSDEPTLTLPESSPKDGVLDISAVPDAVEEEASEENATTIPVYILEVSSPLSYCDKVERTDVRYTMSIVQTSPDSETELSKGGFRTKRRRSLLYDSTELSGLGLILRKLDTGMYSRLGIYKMCVWKGRNREEVQSQEEVDQLYPFTNCATQTIILV</sequence>
<gene>
    <name evidence="2" type="ORF">LARI1_G006171</name>
</gene>
<organism evidence="2 3">
    <name type="scientific">Lachnellula arida</name>
    <dbReference type="NCBI Taxonomy" id="1316785"/>
    <lineage>
        <taxon>Eukaryota</taxon>
        <taxon>Fungi</taxon>
        <taxon>Dikarya</taxon>
        <taxon>Ascomycota</taxon>
        <taxon>Pezizomycotina</taxon>
        <taxon>Leotiomycetes</taxon>
        <taxon>Helotiales</taxon>
        <taxon>Lachnaceae</taxon>
        <taxon>Lachnellula</taxon>
    </lineage>
</organism>
<evidence type="ECO:0000313" key="3">
    <source>
        <dbReference type="Proteomes" id="UP000469559"/>
    </source>
</evidence>
<protein>
    <recommendedName>
        <fullName evidence="1">Heterokaryon incompatibility domain-containing protein</fullName>
    </recommendedName>
</protein>
<dbReference type="AlphaFoldDB" id="A0A8T9BDH1"/>
<dbReference type="InterPro" id="IPR010730">
    <property type="entry name" value="HET"/>
</dbReference>
<dbReference type="Proteomes" id="UP000469559">
    <property type="component" value="Unassembled WGS sequence"/>
</dbReference>
<feature type="domain" description="Heterokaryon incompatibility" evidence="1">
    <location>
        <begin position="222"/>
        <end position="368"/>
    </location>
</feature>
<dbReference type="PANTHER" id="PTHR33112:SF16">
    <property type="entry name" value="HETEROKARYON INCOMPATIBILITY DOMAIN-CONTAINING PROTEIN"/>
    <property type="match status" value="1"/>
</dbReference>
<evidence type="ECO:0000313" key="2">
    <source>
        <dbReference type="EMBL" id="TVY16589.1"/>
    </source>
</evidence>
<proteinExistence type="predicted"/>
<accession>A0A8T9BDH1</accession>
<dbReference type="PANTHER" id="PTHR33112">
    <property type="entry name" value="DOMAIN PROTEIN, PUTATIVE-RELATED"/>
    <property type="match status" value="1"/>
</dbReference>